<evidence type="ECO:0000256" key="5">
    <source>
        <dbReference type="ARBA" id="ARBA00022741"/>
    </source>
</evidence>
<dbReference type="RefSeq" id="WP_075474993.1">
    <property type="nucleotide sequence ID" value="NZ_LR217732.1"/>
</dbReference>
<dbReference type="GO" id="GO:0043022">
    <property type="term" value="F:ribosome binding"/>
    <property type="evidence" value="ECO:0007669"/>
    <property type="project" value="TreeGrafter"/>
</dbReference>
<dbReference type="PANTHER" id="PTHR43834:SF6">
    <property type="entry name" value="GTPASE DER"/>
    <property type="match status" value="1"/>
</dbReference>
<feature type="binding site" evidence="8">
    <location>
        <begin position="243"/>
        <end position="247"/>
    </location>
    <ligand>
        <name>GTP</name>
        <dbReference type="ChEBI" id="CHEBI:37565"/>
        <label>2</label>
    </ligand>
</feature>
<organism evidence="12 13">
    <name type="scientific">Buchnera aphidicola</name>
    <name type="common">Cinara pseudotaxifoliae</name>
    <dbReference type="NCBI Taxonomy" id="655384"/>
    <lineage>
        <taxon>Bacteria</taxon>
        <taxon>Pseudomonadati</taxon>
        <taxon>Pseudomonadota</taxon>
        <taxon>Gammaproteobacteria</taxon>
        <taxon>Enterobacterales</taxon>
        <taxon>Erwiniaceae</taxon>
        <taxon>Buchnera</taxon>
    </lineage>
</organism>
<dbReference type="Proteomes" id="UP000294449">
    <property type="component" value="Chromosome"/>
</dbReference>
<evidence type="ECO:0000259" key="10">
    <source>
        <dbReference type="Pfam" id="PF01926"/>
    </source>
</evidence>
<evidence type="ECO:0000259" key="11">
    <source>
        <dbReference type="Pfam" id="PF14714"/>
    </source>
</evidence>
<comment type="similarity">
    <text evidence="1 8 9">Belongs to the TRAFAC class TrmE-Era-EngA-EngB-Septin-like GTPase superfamily. EngA (Der) GTPase family.</text>
</comment>
<dbReference type="GO" id="GO:0005525">
    <property type="term" value="F:GTP binding"/>
    <property type="evidence" value="ECO:0007669"/>
    <property type="project" value="UniProtKB-UniRule"/>
</dbReference>
<evidence type="ECO:0000256" key="3">
    <source>
        <dbReference type="ARBA" id="ARBA00022517"/>
    </source>
</evidence>
<dbReference type="InterPro" id="IPR032859">
    <property type="entry name" value="KH_dom-like"/>
</dbReference>
<dbReference type="Gene3D" id="3.30.300.20">
    <property type="match status" value="1"/>
</dbReference>
<evidence type="ECO:0000256" key="6">
    <source>
        <dbReference type="ARBA" id="ARBA00023134"/>
    </source>
</evidence>
<feature type="binding site" evidence="8">
    <location>
        <begin position="123"/>
        <end position="126"/>
    </location>
    <ligand>
        <name>GTP</name>
        <dbReference type="ChEBI" id="CHEBI:37565"/>
        <label>1</label>
    </ligand>
</feature>
<feature type="domain" description="G" evidence="10">
    <location>
        <begin position="4"/>
        <end position="124"/>
    </location>
</feature>
<dbReference type="NCBIfam" id="TIGR00231">
    <property type="entry name" value="small_GTP"/>
    <property type="match status" value="2"/>
</dbReference>
<feature type="binding site" evidence="8">
    <location>
        <begin position="56"/>
        <end position="60"/>
    </location>
    <ligand>
        <name>GTP</name>
        <dbReference type="ChEBI" id="CHEBI:37565"/>
        <label>1</label>
    </ligand>
</feature>
<evidence type="ECO:0000256" key="4">
    <source>
        <dbReference type="ARBA" id="ARBA00022737"/>
    </source>
</evidence>
<evidence type="ECO:0000256" key="9">
    <source>
        <dbReference type="RuleBase" id="RU004481"/>
    </source>
</evidence>
<dbReference type="NCBIfam" id="TIGR03594">
    <property type="entry name" value="GTPase_EngA"/>
    <property type="match status" value="1"/>
</dbReference>
<dbReference type="InterPro" id="IPR016484">
    <property type="entry name" value="GTPase_Der"/>
</dbReference>
<keyword evidence="4 9" id="KW-0677">Repeat</keyword>
<keyword evidence="3 8" id="KW-0690">Ribosome biogenesis</keyword>
<accession>A0A451DI40</accession>
<evidence type="ECO:0000256" key="1">
    <source>
        <dbReference type="ARBA" id="ARBA00008279"/>
    </source>
</evidence>
<dbReference type="EMBL" id="LR217732">
    <property type="protein sequence ID" value="VFP86303.1"/>
    <property type="molecule type" value="Genomic_DNA"/>
</dbReference>
<evidence type="ECO:0000256" key="2">
    <source>
        <dbReference type="ARBA" id="ARBA00020953"/>
    </source>
</evidence>
<protein>
    <recommendedName>
        <fullName evidence="2 8">GTPase Der</fullName>
    </recommendedName>
    <alternativeName>
        <fullName evidence="7 8">GTP-binding protein EngA</fullName>
    </alternativeName>
</protein>
<dbReference type="InterPro" id="IPR027417">
    <property type="entry name" value="P-loop_NTPase"/>
</dbReference>
<feature type="domain" description="G" evidence="10">
    <location>
        <begin position="192"/>
        <end position="309"/>
    </location>
</feature>
<dbReference type="Pfam" id="PF01926">
    <property type="entry name" value="MMR_HSR1"/>
    <property type="match status" value="2"/>
</dbReference>
<dbReference type="SUPFAM" id="SSF52540">
    <property type="entry name" value="P-loop containing nucleoside triphosphate hydrolases"/>
    <property type="match status" value="2"/>
</dbReference>
<evidence type="ECO:0000313" key="13">
    <source>
        <dbReference type="Proteomes" id="UP000294449"/>
    </source>
</evidence>
<dbReference type="PIRSF" id="PIRSF006485">
    <property type="entry name" value="GTP-binding_EngA"/>
    <property type="match status" value="1"/>
</dbReference>
<evidence type="ECO:0000313" key="12">
    <source>
        <dbReference type="EMBL" id="VFP86303.1"/>
    </source>
</evidence>
<keyword evidence="5 8" id="KW-0547">Nucleotide-binding</keyword>
<name>A0A451DI40_9GAMM</name>
<dbReference type="AlphaFoldDB" id="A0A451DI40"/>
<feature type="binding site" evidence="8">
    <location>
        <begin position="308"/>
        <end position="311"/>
    </location>
    <ligand>
        <name>GTP</name>
        <dbReference type="ChEBI" id="CHEBI:37565"/>
        <label>2</label>
    </ligand>
</feature>
<dbReference type="InterPro" id="IPR006073">
    <property type="entry name" value="GTP-bd"/>
</dbReference>
<proteinExistence type="inferred from homology"/>
<dbReference type="CDD" id="cd01894">
    <property type="entry name" value="EngA1"/>
    <property type="match status" value="1"/>
</dbReference>
<dbReference type="InterPro" id="IPR015946">
    <property type="entry name" value="KH_dom-like_a/b"/>
</dbReference>
<dbReference type="GO" id="GO:0042254">
    <property type="term" value="P:ribosome biogenesis"/>
    <property type="evidence" value="ECO:0007669"/>
    <property type="project" value="UniProtKB-KW"/>
</dbReference>
<reference evidence="12 13" key="1">
    <citation type="submission" date="2019-02" db="EMBL/GenBank/DDBJ databases">
        <authorList>
            <person name="Manzano-Marin A."/>
            <person name="Manzano-Marin A."/>
        </authorList>
    </citation>
    <scope>NUCLEOTIDE SEQUENCE [LARGE SCALE GENOMIC DNA]</scope>
    <source>
        <strain evidence="12 13">BuCipseudotaxifoliae</strain>
    </source>
</reference>
<evidence type="ECO:0000256" key="7">
    <source>
        <dbReference type="ARBA" id="ARBA00032345"/>
    </source>
</evidence>
<keyword evidence="6 8" id="KW-0342">GTP-binding</keyword>
<feature type="binding site" evidence="8">
    <location>
        <begin position="9"/>
        <end position="16"/>
    </location>
    <ligand>
        <name>GTP</name>
        <dbReference type="ChEBI" id="CHEBI:37565"/>
        <label>1</label>
    </ligand>
</feature>
<dbReference type="Pfam" id="PF14714">
    <property type="entry name" value="KH_dom-like"/>
    <property type="match status" value="1"/>
</dbReference>
<dbReference type="STRING" id="655384.GCA_900128595_00412"/>
<feature type="domain" description="GTPase Der C-terminal KH-domain-like" evidence="11">
    <location>
        <begin position="367"/>
        <end position="446"/>
    </location>
</feature>
<dbReference type="InterPro" id="IPR005225">
    <property type="entry name" value="Small_GTP-bd"/>
</dbReference>
<feature type="binding site" evidence="8">
    <location>
        <begin position="196"/>
        <end position="203"/>
    </location>
    <ligand>
        <name>GTP</name>
        <dbReference type="ChEBI" id="CHEBI:37565"/>
        <label>2</label>
    </ligand>
</feature>
<dbReference type="HAMAP" id="MF_00195">
    <property type="entry name" value="GTPase_Der"/>
    <property type="match status" value="1"/>
</dbReference>
<sequence length="459" mass="53468">MILKITLVGRSNVGKSSIFNFLTQNNSSLVSSTKQTTRDRNYGFFFIKNHKFCVIDTAGIEYIEKLEGKESLQIDSYKQTRIAMYESNFLIFVVDAYTGVTHLDFFILKKIRKTNKPIFLLINKIDKINLNSHVVDFYNFGIEKICKISILHRSGISDFFEKIWIFYKEIFEKKYNKDIFYNSFKSEICINVCFLGKPNSGKSTLINSLLNKNRMITSPIPGTTRDIIKDSLYYKNIEYIFTDTAGIKKRNKRSTFLEHISEKNSINIIQRNQVVVIVIDAFVGVCAQDLSIIHTTIKSGKSFFIVLNKWDLISLTKKTKIKNFIKNRLRFIKNITVIYMTALYKTGMSKIINQINIIYKESLKTFSTSYLTNILNQAILQHPLPSGVTGKVIRLKYAHLGQKNPIFIIIHGTQIQHIPLTYKKYLMHFFQKELQIQNTPIKLFFKNNINPYIHKKNRK</sequence>
<comment type="subunit">
    <text evidence="8">Associates with the 50S ribosomal subunit.</text>
</comment>
<gene>
    <name evidence="8 12" type="primary">der</name>
    <name evidence="12" type="ORF">BUCIPSTX3056_410</name>
</gene>
<evidence type="ECO:0000256" key="8">
    <source>
        <dbReference type="HAMAP-Rule" id="MF_00195"/>
    </source>
</evidence>
<dbReference type="Gene3D" id="3.40.50.300">
    <property type="entry name" value="P-loop containing nucleotide triphosphate hydrolases"/>
    <property type="match status" value="2"/>
</dbReference>
<comment type="function">
    <text evidence="8 9">GTPase that plays an essential role in the late steps of ribosome biogenesis.</text>
</comment>
<dbReference type="PANTHER" id="PTHR43834">
    <property type="entry name" value="GTPASE DER"/>
    <property type="match status" value="1"/>
</dbReference>